<feature type="compositionally biased region" description="Polar residues" evidence="1">
    <location>
        <begin position="62"/>
        <end position="72"/>
    </location>
</feature>
<protein>
    <recommendedName>
        <fullName evidence="5">Bacterial Ig-like domain-containing protein</fullName>
    </recommendedName>
</protein>
<dbReference type="EMBL" id="SDWT01000001">
    <property type="protein sequence ID" value="RYB94027.1"/>
    <property type="molecule type" value="Genomic_DNA"/>
</dbReference>
<dbReference type="AlphaFoldDB" id="A0A4Q2RXZ1"/>
<feature type="region of interest" description="Disordered" evidence="1">
    <location>
        <begin position="40"/>
        <end position="73"/>
    </location>
</feature>
<dbReference type="RefSeq" id="WP_129399383.1">
    <property type="nucleotide sequence ID" value="NZ_SDWT01000001.1"/>
</dbReference>
<dbReference type="Proteomes" id="UP000294071">
    <property type="component" value="Unassembled WGS sequence"/>
</dbReference>
<reference evidence="3 4" key="1">
    <citation type="submission" date="2019-01" db="EMBL/GenBank/DDBJ databases">
        <title>Novel species of Nocardioides.</title>
        <authorList>
            <person name="Liu Q."/>
            <person name="Xin Y.-H."/>
        </authorList>
    </citation>
    <scope>NUCLEOTIDE SEQUENCE [LARGE SCALE GENOMIC DNA]</scope>
    <source>
        <strain evidence="3 4">CGMCC 4.6882</strain>
    </source>
</reference>
<accession>A0A4Q2RXZ1</accession>
<evidence type="ECO:0000313" key="3">
    <source>
        <dbReference type="EMBL" id="RYB94027.1"/>
    </source>
</evidence>
<evidence type="ECO:0000313" key="4">
    <source>
        <dbReference type="Proteomes" id="UP000294071"/>
    </source>
</evidence>
<keyword evidence="2" id="KW-0732">Signal</keyword>
<keyword evidence="4" id="KW-1185">Reference proteome</keyword>
<feature type="signal peptide" evidence="2">
    <location>
        <begin position="1"/>
        <end position="39"/>
    </location>
</feature>
<comment type="caution">
    <text evidence="3">The sequence shown here is derived from an EMBL/GenBank/DDBJ whole genome shotgun (WGS) entry which is preliminary data.</text>
</comment>
<evidence type="ECO:0008006" key="5">
    <source>
        <dbReference type="Google" id="ProtNLM"/>
    </source>
</evidence>
<name>A0A4Q2RXZ1_9ACTN</name>
<sequence length="402" mass="41891">MNPERATATSTATSTAKWALVALVAGGLVPLAGAAPAQAATGCTDEKPPSVLQDGCDDASPPETSVTSSATPNAAGLVTTSTLTFTLGSSVDDGDVGPFGFECRLTGTPAPHDWQACGGTVTLAGLPDAAPGTYVFEARAVDLGDRAVDPDTLLGPGSVADTPDEDPTPVRVAWGQDTRAPFVFVTASTYDEATPTQPVVTGETVPIRLNSSEPGSTFECLDNGDALACSPGRFELADAGPGRHSFTARTIDRAGNASAWSEPIEFFVPRNLERSSGSKGSTTRSVTASRGWQTVRDAGYFRGDALRTTTRGARLVLPRTRVGELRLLAATAPGYGKVRVRVGHRDWHVVDLSGPRSPGRQLVVIDRYSGMRTGRITIESLGSKPVVVDAVVARPNRFPSAT</sequence>
<evidence type="ECO:0000256" key="2">
    <source>
        <dbReference type="SAM" id="SignalP"/>
    </source>
</evidence>
<evidence type="ECO:0000256" key="1">
    <source>
        <dbReference type="SAM" id="MobiDB-lite"/>
    </source>
</evidence>
<proteinExistence type="predicted"/>
<feature type="chain" id="PRO_5020943465" description="Bacterial Ig-like domain-containing protein" evidence="2">
    <location>
        <begin position="40"/>
        <end position="402"/>
    </location>
</feature>
<feature type="region of interest" description="Disordered" evidence="1">
    <location>
        <begin position="147"/>
        <end position="167"/>
    </location>
</feature>
<gene>
    <name evidence="3" type="ORF">EUA93_06475</name>
</gene>
<organism evidence="3 4">
    <name type="scientific">Nocardioides oleivorans</name>
    <dbReference type="NCBI Taxonomy" id="273676"/>
    <lineage>
        <taxon>Bacteria</taxon>
        <taxon>Bacillati</taxon>
        <taxon>Actinomycetota</taxon>
        <taxon>Actinomycetes</taxon>
        <taxon>Propionibacteriales</taxon>
        <taxon>Nocardioidaceae</taxon>
        <taxon>Nocardioides</taxon>
    </lineage>
</organism>
<dbReference type="OrthoDB" id="5145222at2"/>